<evidence type="ECO:0000256" key="5">
    <source>
        <dbReference type="ARBA" id="ARBA00022839"/>
    </source>
</evidence>
<dbReference type="InterPro" id="IPR029052">
    <property type="entry name" value="Metallo-depent_PP-like"/>
</dbReference>
<evidence type="ECO:0000313" key="9">
    <source>
        <dbReference type="Proteomes" id="UP000515743"/>
    </source>
</evidence>
<dbReference type="GO" id="GO:0004527">
    <property type="term" value="F:exonuclease activity"/>
    <property type="evidence" value="ECO:0007669"/>
    <property type="project" value="UniProtKB-KW"/>
</dbReference>
<dbReference type="AlphaFoldDB" id="A0A7G7CP41"/>
<dbReference type="InterPro" id="IPR014577">
    <property type="entry name" value="UCP033093_metalloPase"/>
</dbReference>
<evidence type="ECO:0000256" key="4">
    <source>
        <dbReference type="ARBA" id="ARBA00022801"/>
    </source>
</evidence>
<feature type="domain" description="Calcineurin-like phosphoesterase" evidence="7">
    <location>
        <begin position="23"/>
        <end position="222"/>
    </location>
</feature>
<organism evidence="8 9">
    <name type="scientific">Corynebacterium incognita</name>
    <dbReference type="NCBI Taxonomy" id="2754725"/>
    <lineage>
        <taxon>Bacteria</taxon>
        <taxon>Bacillati</taxon>
        <taxon>Actinomycetota</taxon>
        <taxon>Actinomycetes</taxon>
        <taxon>Mycobacteriales</taxon>
        <taxon>Corynebacteriaceae</taxon>
        <taxon>Corynebacterium</taxon>
    </lineage>
</organism>
<dbReference type="SUPFAM" id="SSF56300">
    <property type="entry name" value="Metallo-dependent phosphatases"/>
    <property type="match status" value="1"/>
</dbReference>
<dbReference type="PANTHER" id="PTHR30337:SF0">
    <property type="entry name" value="NUCLEASE SBCCD SUBUNIT D"/>
    <property type="match status" value="1"/>
</dbReference>
<dbReference type="PIRSF" id="PIRSF033093">
    <property type="entry name" value="UCP_ML1119"/>
    <property type="match status" value="1"/>
</dbReference>
<accession>A0A7G7CP41</accession>
<dbReference type="EMBL" id="CP059404">
    <property type="protein sequence ID" value="QNE89357.1"/>
    <property type="molecule type" value="Genomic_DNA"/>
</dbReference>
<protein>
    <recommendedName>
        <fullName evidence="2">Nuclease SbcCD subunit D</fullName>
    </recommendedName>
</protein>
<feature type="compositionally biased region" description="Low complexity" evidence="6">
    <location>
        <begin position="7"/>
        <end position="16"/>
    </location>
</feature>
<keyword evidence="5" id="KW-0269">Exonuclease</keyword>
<dbReference type="Pfam" id="PF00149">
    <property type="entry name" value="Metallophos"/>
    <property type="match status" value="1"/>
</dbReference>
<evidence type="ECO:0000256" key="2">
    <source>
        <dbReference type="ARBA" id="ARBA00013365"/>
    </source>
</evidence>
<reference evidence="8 9" key="1">
    <citation type="submission" date="2020-07" db="EMBL/GenBank/DDBJ databases">
        <title>Complete genome and description of Corynebacterium incognita strain Marseille-Q3630 sp. nov.</title>
        <authorList>
            <person name="Boxberger M."/>
        </authorList>
    </citation>
    <scope>NUCLEOTIDE SEQUENCE [LARGE SCALE GENOMIC DNA]</scope>
    <source>
        <strain evidence="8 9">Marseille-Q3630</strain>
    </source>
</reference>
<gene>
    <name evidence="8" type="ORF">H0194_10020</name>
</gene>
<dbReference type="InterPro" id="IPR041796">
    <property type="entry name" value="Mre11_N"/>
</dbReference>
<keyword evidence="9" id="KW-1185">Reference proteome</keyword>
<evidence type="ECO:0000313" key="8">
    <source>
        <dbReference type="EMBL" id="QNE89357.1"/>
    </source>
</evidence>
<dbReference type="KEGG" id="cik:H0194_10020"/>
<keyword evidence="4" id="KW-0378">Hydrolase</keyword>
<sequence>MTHTHKTSSQSTSRNSSHAESVRFIHSSDWQLGMYRHFLADGGGDKAEAQARFSAARLRAVAALGELSEEVDAEFIVVAGDVFDYNSLTRQTEGRIWEVLKALPVPVYLLPGNHDPLVAHSIFHKTKDLDGVYYFADIEPLEVRPGVELIGAPLRARTATTDLVADAIAGLDPDPRIRIVVGHGQVQGRSSEPKPDLIDLNNVEENLRAGAIDYVALGDTHNTEELGSTGAVWFSGSPEVTDFHDLDSAGGGEHDSGNALVVDITKDGPGQAQVSVDKREVGTWTFDTFKESLSSSEDVDRFIQRLEAYPRKDSTVVKYALEGAIGMEDNRRLEEELERLRPVFANIYPRERLMDLIIAPSEDELANADISGFAQAALDELVADMDHDPTARDAANLLYRLARKEG</sequence>
<evidence type="ECO:0000256" key="6">
    <source>
        <dbReference type="SAM" id="MobiDB-lite"/>
    </source>
</evidence>
<proteinExistence type="inferred from homology"/>
<dbReference type="RefSeq" id="WP_185175732.1">
    <property type="nucleotide sequence ID" value="NZ_CP059404.1"/>
</dbReference>
<comment type="similarity">
    <text evidence="1">Belongs to the SbcD family.</text>
</comment>
<evidence type="ECO:0000259" key="7">
    <source>
        <dbReference type="Pfam" id="PF00149"/>
    </source>
</evidence>
<evidence type="ECO:0000256" key="3">
    <source>
        <dbReference type="ARBA" id="ARBA00022722"/>
    </source>
</evidence>
<dbReference type="Gene3D" id="3.60.21.10">
    <property type="match status" value="1"/>
</dbReference>
<name>A0A7G7CP41_9CORY</name>
<dbReference type="Proteomes" id="UP000515743">
    <property type="component" value="Chromosome"/>
</dbReference>
<feature type="region of interest" description="Disordered" evidence="6">
    <location>
        <begin position="1"/>
        <end position="20"/>
    </location>
</feature>
<keyword evidence="3" id="KW-0540">Nuclease</keyword>
<dbReference type="InterPro" id="IPR050535">
    <property type="entry name" value="DNA_Repair-Maintenance_Comp"/>
</dbReference>
<dbReference type="CDD" id="cd00840">
    <property type="entry name" value="MPP_Mre11_N"/>
    <property type="match status" value="1"/>
</dbReference>
<dbReference type="InterPro" id="IPR004843">
    <property type="entry name" value="Calcineurin-like_PHP"/>
</dbReference>
<evidence type="ECO:0000256" key="1">
    <source>
        <dbReference type="ARBA" id="ARBA00010555"/>
    </source>
</evidence>
<dbReference type="PANTHER" id="PTHR30337">
    <property type="entry name" value="COMPONENT OF ATP-DEPENDENT DSDNA EXONUCLEASE"/>
    <property type="match status" value="1"/>
</dbReference>